<dbReference type="EMBL" id="CP014873">
    <property type="protein sequence ID" value="ANK61696.1"/>
    <property type="molecule type" value="Genomic_DNA"/>
</dbReference>
<keyword evidence="3" id="KW-1185">Reference proteome</keyword>
<dbReference type="PROSITE" id="PS50977">
    <property type="entry name" value="HTH_TETR_2"/>
    <property type="match status" value="1"/>
</dbReference>
<protein>
    <submittedName>
        <fullName evidence="2">Uncharacterized protein</fullName>
    </submittedName>
</protein>
<dbReference type="AlphaFoldDB" id="A0A192H172"/>
<dbReference type="STRING" id="375175.AYR53_02300"/>
<accession>A0A192H172</accession>
<dbReference type="InterPro" id="IPR001647">
    <property type="entry name" value="HTH_TetR"/>
</dbReference>
<dbReference type="RefSeq" id="WP_068226043.1">
    <property type="nucleotide sequence ID" value="NZ_CP014623.1"/>
</dbReference>
<evidence type="ECO:0000313" key="2">
    <source>
        <dbReference type="EMBL" id="ANK61696.1"/>
    </source>
</evidence>
<organism evidence="2 3">
    <name type="scientific">Loigolactobacillus backii</name>
    <dbReference type="NCBI Taxonomy" id="375175"/>
    <lineage>
        <taxon>Bacteria</taxon>
        <taxon>Bacillati</taxon>
        <taxon>Bacillota</taxon>
        <taxon>Bacilli</taxon>
        <taxon>Lactobacillales</taxon>
        <taxon>Lactobacillaceae</taxon>
        <taxon>Loigolactobacillus</taxon>
    </lineage>
</organism>
<dbReference type="InterPro" id="IPR009057">
    <property type="entry name" value="Homeodomain-like_sf"/>
</dbReference>
<dbReference type="Pfam" id="PF00440">
    <property type="entry name" value="TetR_N"/>
    <property type="match status" value="1"/>
</dbReference>
<dbReference type="GO" id="GO:0003700">
    <property type="term" value="F:DNA-binding transcription factor activity"/>
    <property type="evidence" value="ECO:0007669"/>
    <property type="project" value="TreeGrafter"/>
</dbReference>
<sequence>MTAKPLEKRRLILKRALTLFAKKGYEVTTVPEIATAADVGVGTIYRYFKSKNAIFNELYQNIITTLTLALRKYYPVDGTAKMRFDAIYTTGIRLIRHHVQEVYFINNHVFNDALDQTSVTAREDLAHFIRQFILDGQADGTFKKSDPDVLISILYGSLIFTIEFLLSTRQLKNVDLEKIFAELQESCWDAFAKK</sequence>
<proteinExistence type="predicted"/>
<evidence type="ECO:0000313" key="3">
    <source>
        <dbReference type="Proteomes" id="UP000078582"/>
    </source>
</evidence>
<dbReference type="PANTHER" id="PTHR30055:SF207">
    <property type="entry name" value="HTH-TYPE TRANSCRIPTIONAL REPRESSOR FATR"/>
    <property type="match status" value="1"/>
</dbReference>
<dbReference type="SUPFAM" id="SSF46689">
    <property type="entry name" value="Homeodomain-like"/>
    <property type="match status" value="1"/>
</dbReference>
<dbReference type="InterPro" id="IPR036271">
    <property type="entry name" value="Tet_transcr_reg_TetR-rel_C_sf"/>
</dbReference>
<evidence type="ECO:0000256" key="1">
    <source>
        <dbReference type="ARBA" id="ARBA00023125"/>
    </source>
</evidence>
<dbReference type="InterPro" id="IPR050109">
    <property type="entry name" value="HTH-type_TetR-like_transc_reg"/>
</dbReference>
<gene>
    <name evidence="2" type="ORF">AYR53_02300</name>
</gene>
<dbReference type="KEGG" id="lbt:AYR52_11025"/>
<dbReference type="Gene3D" id="1.10.357.10">
    <property type="entry name" value="Tetracycline Repressor, domain 2"/>
    <property type="match status" value="1"/>
</dbReference>
<name>A0A192H172_9LACO</name>
<dbReference type="PANTHER" id="PTHR30055">
    <property type="entry name" value="HTH-TYPE TRANSCRIPTIONAL REGULATOR RUTR"/>
    <property type="match status" value="1"/>
</dbReference>
<dbReference type="Proteomes" id="UP000078582">
    <property type="component" value="Chromosome"/>
</dbReference>
<dbReference type="PRINTS" id="PR00455">
    <property type="entry name" value="HTHTETR"/>
</dbReference>
<reference evidence="2 3" key="1">
    <citation type="submission" date="2016-03" db="EMBL/GenBank/DDBJ databases">
        <title>Pediococcus and Lactobacillus from brewery environment - whole genome sequencing and assembly.</title>
        <authorList>
            <person name="Behr J."/>
            <person name="Geissler A.J."/>
            <person name="Vogel R.F."/>
        </authorList>
    </citation>
    <scope>NUCLEOTIDE SEQUENCE [LARGE SCALE GENOMIC DNA]</scope>
    <source>
        <strain evidence="2 3">TMW 1.1989</strain>
    </source>
</reference>
<dbReference type="GeneID" id="42981067"/>
<dbReference type="GO" id="GO:0000976">
    <property type="term" value="F:transcription cis-regulatory region binding"/>
    <property type="evidence" value="ECO:0007669"/>
    <property type="project" value="TreeGrafter"/>
</dbReference>
<dbReference type="InterPro" id="IPR023772">
    <property type="entry name" value="DNA-bd_HTH_TetR-type_CS"/>
</dbReference>
<dbReference type="PROSITE" id="PS01081">
    <property type="entry name" value="HTH_TETR_1"/>
    <property type="match status" value="1"/>
</dbReference>
<dbReference type="OrthoDB" id="9810250at2"/>
<dbReference type="Pfam" id="PF16295">
    <property type="entry name" value="TetR_C_10"/>
    <property type="match status" value="1"/>
</dbReference>
<dbReference type="SUPFAM" id="SSF48498">
    <property type="entry name" value="Tetracyclin repressor-like, C-terminal domain"/>
    <property type="match status" value="1"/>
</dbReference>
<dbReference type="InterPro" id="IPR032551">
    <property type="entry name" value="BscR_C"/>
</dbReference>
<keyword evidence="1" id="KW-0238">DNA-binding</keyword>